<gene>
    <name evidence="3" type="ORF">E6K78_01555</name>
</gene>
<dbReference type="SUPFAM" id="SSF53335">
    <property type="entry name" value="S-adenosyl-L-methionine-dependent methyltransferases"/>
    <property type="match status" value="1"/>
</dbReference>
<dbReference type="CDD" id="cd02440">
    <property type="entry name" value="AdoMet_MTases"/>
    <property type="match status" value="1"/>
</dbReference>
<feature type="domain" description="Methyltransferase" evidence="2">
    <location>
        <begin position="99"/>
        <end position="194"/>
    </location>
</feature>
<feature type="region of interest" description="Disordered" evidence="1">
    <location>
        <begin position="1"/>
        <end position="22"/>
    </location>
</feature>
<evidence type="ECO:0000313" key="3">
    <source>
        <dbReference type="EMBL" id="TMQ68371.1"/>
    </source>
</evidence>
<dbReference type="GO" id="GO:0008168">
    <property type="term" value="F:methyltransferase activity"/>
    <property type="evidence" value="ECO:0007669"/>
    <property type="project" value="UniProtKB-KW"/>
</dbReference>
<dbReference type="Pfam" id="PF13649">
    <property type="entry name" value="Methyltransf_25"/>
    <property type="match status" value="1"/>
</dbReference>
<feature type="compositionally biased region" description="Polar residues" evidence="1">
    <location>
        <begin position="1"/>
        <end position="14"/>
    </location>
</feature>
<dbReference type="EMBL" id="VBOY01000011">
    <property type="protein sequence ID" value="TMQ68371.1"/>
    <property type="molecule type" value="Genomic_DNA"/>
</dbReference>
<organism evidence="3 4">
    <name type="scientific">Eiseniibacteriota bacterium</name>
    <dbReference type="NCBI Taxonomy" id="2212470"/>
    <lineage>
        <taxon>Bacteria</taxon>
        <taxon>Candidatus Eiseniibacteriota</taxon>
    </lineage>
</organism>
<keyword evidence="3" id="KW-0489">Methyltransferase</keyword>
<sequence>MGLGAQSANTTSESDILGSRPVRSAEAIPRLTSLGNPAMPRTLPRRVEPEWLDQLPAGDPDAIRSRRDLQRLNRLMGHVDSMARLLRRGGLGLDIQRLVDLGAGDGTLLLSIARRLARSCGHVRAILVDRQELVSAATREAFRKLDWEIEIVAADVLDWLAAARPGERTMMVANLFLHHFAEAPLRALLGRVAESCETFAACEPHRSRFVLAACRWMGWIGCNSVTRHDGAISVRAGFTAREISDHWPKSEAWRLDESPAGLFSHLFMARWRGG</sequence>
<evidence type="ECO:0000313" key="4">
    <source>
        <dbReference type="Proteomes" id="UP000316609"/>
    </source>
</evidence>
<accession>A0A538TXP4</accession>
<dbReference type="AlphaFoldDB" id="A0A538TXP4"/>
<dbReference type="GO" id="GO:0032259">
    <property type="term" value="P:methylation"/>
    <property type="evidence" value="ECO:0007669"/>
    <property type="project" value="UniProtKB-KW"/>
</dbReference>
<dbReference type="Proteomes" id="UP000316609">
    <property type="component" value="Unassembled WGS sequence"/>
</dbReference>
<keyword evidence="3" id="KW-0808">Transferase</keyword>
<protein>
    <submittedName>
        <fullName evidence="3">Methyltransferase domain-containing protein</fullName>
    </submittedName>
</protein>
<name>A0A538TXP4_UNCEI</name>
<reference evidence="3 4" key="1">
    <citation type="journal article" date="2019" name="Nat. Microbiol.">
        <title>Mediterranean grassland soil C-N compound turnover is dependent on rainfall and depth, and is mediated by genomically divergent microorganisms.</title>
        <authorList>
            <person name="Diamond S."/>
            <person name="Andeer P.F."/>
            <person name="Li Z."/>
            <person name="Crits-Christoph A."/>
            <person name="Burstein D."/>
            <person name="Anantharaman K."/>
            <person name="Lane K.R."/>
            <person name="Thomas B.C."/>
            <person name="Pan C."/>
            <person name="Northen T.R."/>
            <person name="Banfield J.F."/>
        </authorList>
    </citation>
    <scope>NUCLEOTIDE SEQUENCE [LARGE SCALE GENOMIC DNA]</scope>
    <source>
        <strain evidence="3">WS_8</strain>
    </source>
</reference>
<evidence type="ECO:0000256" key="1">
    <source>
        <dbReference type="SAM" id="MobiDB-lite"/>
    </source>
</evidence>
<comment type="caution">
    <text evidence="3">The sequence shown here is derived from an EMBL/GenBank/DDBJ whole genome shotgun (WGS) entry which is preliminary data.</text>
</comment>
<evidence type="ECO:0000259" key="2">
    <source>
        <dbReference type="Pfam" id="PF13649"/>
    </source>
</evidence>
<dbReference type="InterPro" id="IPR029063">
    <property type="entry name" value="SAM-dependent_MTases_sf"/>
</dbReference>
<dbReference type="Gene3D" id="3.40.50.150">
    <property type="entry name" value="Vaccinia Virus protein VP39"/>
    <property type="match status" value="1"/>
</dbReference>
<proteinExistence type="predicted"/>
<dbReference type="InterPro" id="IPR041698">
    <property type="entry name" value="Methyltransf_25"/>
</dbReference>